<proteinExistence type="predicted"/>
<dbReference type="RefSeq" id="WP_074693709.1">
    <property type="nucleotide sequence ID" value="NZ_FNOJ01000023.1"/>
</dbReference>
<organism evidence="1 2">
    <name type="scientific">Alicyclobacillus hesperidum</name>
    <dbReference type="NCBI Taxonomy" id="89784"/>
    <lineage>
        <taxon>Bacteria</taxon>
        <taxon>Bacillati</taxon>
        <taxon>Bacillota</taxon>
        <taxon>Bacilli</taxon>
        <taxon>Bacillales</taxon>
        <taxon>Alicyclobacillaceae</taxon>
        <taxon>Alicyclobacillus</taxon>
    </lineage>
</organism>
<name>A0A1H2XND4_9BACL</name>
<evidence type="ECO:0000313" key="1">
    <source>
        <dbReference type="EMBL" id="SDW94320.1"/>
    </source>
</evidence>
<keyword evidence="2" id="KW-1185">Reference proteome</keyword>
<dbReference type="AlphaFoldDB" id="A0A1H2XND4"/>
<protein>
    <submittedName>
        <fullName evidence="1">Uncharacterized protein</fullName>
    </submittedName>
</protein>
<dbReference type="EMBL" id="FNOJ01000023">
    <property type="protein sequence ID" value="SDW94320.1"/>
    <property type="molecule type" value="Genomic_DNA"/>
</dbReference>
<sequence>MKFAFLGVLIVAMLAFFVIRDQRKQKGVGRRSKRKVTPSLQEFLPIERFHESGAVVVNGRFRKLIRVGDLNLYAMSMEEIASVRERFKAMLMRLDNPFQISVQARRANYTDFVAYAESTIDEVVEAYQNPAFAAYAEALKTYLRDEARKPRTDRENLIVVGVLPKVGGEEERLQLERLEREQSFVESGLSGMGLPYEALEPVQVVEAVQNFWNRERAVSQRYRDAVMRRTHAPRIYGADVGVEDIVRDQTQESHEANH</sequence>
<reference evidence="2" key="1">
    <citation type="submission" date="2016-10" db="EMBL/GenBank/DDBJ databases">
        <authorList>
            <person name="Varghese N."/>
        </authorList>
    </citation>
    <scope>NUCLEOTIDE SEQUENCE [LARGE SCALE GENOMIC DNA]</scope>
    <source>
        <strain evidence="2">DSM 12489</strain>
    </source>
</reference>
<accession>A0A1H2XND4</accession>
<dbReference type="STRING" id="89784.SAMN04489725_12310"/>
<dbReference type="Proteomes" id="UP000182589">
    <property type="component" value="Unassembled WGS sequence"/>
</dbReference>
<evidence type="ECO:0000313" key="2">
    <source>
        <dbReference type="Proteomes" id="UP000182589"/>
    </source>
</evidence>
<gene>
    <name evidence="1" type="ORF">SAMN04489725_12310</name>
</gene>